<keyword evidence="1" id="KW-0812">Transmembrane</keyword>
<evidence type="ECO:0000313" key="2">
    <source>
        <dbReference type="EMBL" id="KAL2813640.1"/>
    </source>
</evidence>
<dbReference type="Proteomes" id="UP001610335">
    <property type="component" value="Unassembled WGS sequence"/>
</dbReference>
<gene>
    <name evidence="2" type="ORF">BDW59DRAFT_154699</name>
</gene>
<evidence type="ECO:0000256" key="1">
    <source>
        <dbReference type="SAM" id="Phobius"/>
    </source>
</evidence>
<name>A0ABR4HDY5_9EURO</name>
<keyword evidence="3" id="KW-1185">Reference proteome</keyword>
<feature type="transmembrane region" description="Helical" evidence="1">
    <location>
        <begin position="25"/>
        <end position="45"/>
    </location>
</feature>
<protein>
    <submittedName>
        <fullName evidence="2">Uncharacterized protein</fullName>
    </submittedName>
</protein>
<organism evidence="2 3">
    <name type="scientific">Aspergillus cavernicola</name>
    <dbReference type="NCBI Taxonomy" id="176166"/>
    <lineage>
        <taxon>Eukaryota</taxon>
        <taxon>Fungi</taxon>
        <taxon>Dikarya</taxon>
        <taxon>Ascomycota</taxon>
        <taxon>Pezizomycotina</taxon>
        <taxon>Eurotiomycetes</taxon>
        <taxon>Eurotiomycetidae</taxon>
        <taxon>Eurotiales</taxon>
        <taxon>Aspergillaceae</taxon>
        <taxon>Aspergillus</taxon>
        <taxon>Aspergillus subgen. Nidulantes</taxon>
    </lineage>
</organism>
<reference evidence="2 3" key="1">
    <citation type="submission" date="2024-07" db="EMBL/GenBank/DDBJ databases">
        <title>Section-level genome sequencing and comparative genomics of Aspergillus sections Usti and Cavernicolus.</title>
        <authorList>
            <consortium name="Lawrence Berkeley National Laboratory"/>
            <person name="Nybo J.L."/>
            <person name="Vesth T.C."/>
            <person name="Theobald S."/>
            <person name="Frisvad J.C."/>
            <person name="Larsen T.O."/>
            <person name="Kjaerboelling I."/>
            <person name="Rothschild-Mancinelli K."/>
            <person name="Lyhne E.K."/>
            <person name="Kogle M.E."/>
            <person name="Barry K."/>
            <person name="Clum A."/>
            <person name="Na H."/>
            <person name="Ledsgaard L."/>
            <person name="Lin J."/>
            <person name="Lipzen A."/>
            <person name="Kuo A."/>
            <person name="Riley R."/>
            <person name="Mondo S."/>
            <person name="LaButti K."/>
            <person name="Haridas S."/>
            <person name="Pangalinan J."/>
            <person name="Salamov A.A."/>
            <person name="Simmons B.A."/>
            <person name="Magnuson J.K."/>
            <person name="Chen J."/>
            <person name="Drula E."/>
            <person name="Henrissat B."/>
            <person name="Wiebenga A."/>
            <person name="Lubbers R.J."/>
            <person name="Gomes A.C."/>
            <person name="Makela M.R."/>
            <person name="Stajich J."/>
            <person name="Grigoriev I.V."/>
            <person name="Mortensen U.H."/>
            <person name="De vries R.P."/>
            <person name="Baker S.E."/>
            <person name="Andersen M.R."/>
        </authorList>
    </citation>
    <scope>NUCLEOTIDE SEQUENCE [LARGE SCALE GENOMIC DNA]</scope>
    <source>
        <strain evidence="2 3">CBS 600.67</strain>
    </source>
</reference>
<evidence type="ECO:0000313" key="3">
    <source>
        <dbReference type="Proteomes" id="UP001610335"/>
    </source>
</evidence>
<dbReference type="EMBL" id="JBFXLS010000140">
    <property type="protein sequence ID" value="KAL2813640.1"/>
    <property type="molecule type" value="Genomic_DNA"/>
</dbReference>
<keyword evidence="1" id="KW-1133">Transmembrane helix</keyword>
<proteinExistence type="predicted"/>
<keyword evidence="1" id="KW-0472">Membrane</keyword>
<comment type="caution">
    <text evidence="2">The sequence shown here is derived from an EMBL/GenBank/DDBJ whole genome shotgun (WGS) entry which is preliminary data.</text>
</comment>
<accession>A0ABR4HDY5</accession>
<sequence length="54" mass="6010">MVTATATALTMIIAPLWILVYPSSLVLRLAAIFNFPLFLPALVLLRVERKATRL</sequence>